<dbReference type="AlphaFoldDB" id="A0A6G1JGF1"/>
<protein>
    <recommendedName>
        <fullName evidence="4">Ubiquitin 3 binding protein But2 C-terminal domain-containing protein</fullName>
    </recommendedName>
</protein>
<evidence type="ECO:0008006" key="4">
    <source>
        <dbReference type="Google" id="ProtNLM"/>
    </source>
</evidence>
<proteinExistence type="predicted"/>
<dbReference type="OrthoDB" id="5308323at2759"/>
<dbReference type="Proteomes" id="UP000799291">
    <property type="component" value="Unassembled WGS sequence"/>
</dbReference>
<name>A0A6G1JGF1_9PLEO</name>
<accession>A0A6G1JGF1</accession>
<feature type="chain" id="PRO_5026029289" description="Ubiquitin 3 binding protein But2 C-terminal domain-containing protein" evidence="1">
    <location>
        <begin position="20"/>
        <end position="165"/>
    </location>
</feature>
<organism evidence="2 3">
    <name type="scientific">Lentithecium fluviatile CBS 122367</name>
    <dbReference type="NCBI Taxonomy" id="1168545"/>
    <lineage>
        <taxon>Eukaryota</taxon>
        <taxon>Fungi</taxon>
        <taxon>Dikarya</taxon>
        <taxon>Ascomycota</taxon>
        <taxon>Pezizomycotina</taxon>
        <taxon>Dothideomycetes</taxon>
        <taxon>Pleosporomycetidae</taxon>
        <taxon>Pleosporales</taxon>
        <taxon>Massarineae</taxon>
        <taxon>Lentitheciaceae</taxon>
        <taxon>Lentithecium</taxon>
    </lineage>
</organism>
<evidence type="ECO:0000256" key="1">
    <source>
        <dbReference type="SAM" id="SignalP"/>
    </source>
</evidence>
<sequence>MQYFTTAVALLSTSLLTSAAPTASAPLDRRACSVAYPQAIGFPINFDIHQDAGGANKNYNALTFSNIPAGSYGCQLEANFPAGYPITSSGNSQVNIYSVSGDNGGSLFGTVTFASSPVAPTKFIINSAKCETLMTYRMEIASEDQAGRVAFADTKDAGLTMTYNC</sequence>
<dbReference type="EMBL" id="MU005572">
    <property type="protein sequence ID" value="KAF2689300.1"/>
    <property type="molecule type" value="Genomic_DNA"/>
</dbReference>
<keyword evidence="3" id="KW-1185">Reference proteome</keyword>
<evidence type="ECO:0000313" key="3">
    <source>
        <dbReference type="Proteomes" id="UP000799291"/>
    </source>
</evidence>
<reference evidence="2" key="1">
    <citation type="journal article" date="2020" name="Stud. Mycol.">
        <title>101 Dothideomycetes genomes: a test case for predicting lifestyles and emergence of pathogens.</title>
        <authorList>
            <person name="Haridas S."/>
            <person name="Albert R."/>
            <person name="Binder M."/>
            <person name="Bloem J."/>
            <person name="Labutti K."/>
            <person name="Salamov A."/>
            <person name="Andreopoulos B."/>
            <person name="Baker S."/>
            <person name="Barry K."/>
            <person name="Bills G."/>
            <person name="Bluhm B."/>
            <person name="Cannon C."/>
            <person name="Castanera R."/>
            <person name="Culley D."/>
            <person name="Daum C."/>
            <person name="Ezra D."/>
            <person name="Gonzalez J."/>
            <person name="Henrissat B."/>
            <person name="Kuo A."/>
            <person name="Liang C."/>
            <person name="Lipzen A."/>
            <person name="Lutzoni F."/>
            <person name="Magnuson J."/>
            <person name="Mondo S."/>
            <person name="Nolan M."/>
            <person name="Ohm R."/>
            <person name="Pangilinan J."/>
            <person name="Park H.-J."/>
            <person name="Ramirez L."/>
            <person name="Alfaro M."/>
            <person name="Sun H."/>
            <person name="Tritt A."/>
            <person name="Yoshinaga Y."/>
            <person name="Zwiers L.-H."/>
            <person name="Turgeon B."/>
            <person name="Goodwin S."/>
            <person name="Spatafora J."/>
            <person name="Crous P."/>
            <person name="Grigoriev I."/>
        </authorList>
    </citation>
    <scope>NUCLEOTIDE SEQUENCE</scope>
    <source>
        <strain evidence="2">CBS 122367</strain>
    </source>
</reference>
<keyword evidence="1" id="KW-0732">Signal</keyword>
<gene>
    <name evidence="2" type="ORF">K458DRAFT_413597</name>
</gene>
<evidence type="ECO:0000313" key="2">
    <source>
        <dbReference type="EMBL" id="KAF2689300.1"/>
    </source>
</evidence>
<feature type="signal peptide" evidence="1">
    <location>
        <begin position="1"/>
        <end position="19"/>
    </location>
</feature>